<evidence type="ECO:0000313" key="9">
    <source>
        <dbReference type="Proteomes" id="UP001060018"/>
    </source>
</evidence>
<dbReference type="PANTHER" id="PTHR43266">
    <property type="entry name" value="MACROLIDE-EFFLUX PROTEIN"/>
    <property type="match status" value="1"/>
</dbReference>
<evidence type="ECO:0000256" key="1">
    <source>
        <dbReference type="ARBA" id="ARBA00004651"/>
    </source>
</evidence>
<proteinExistence type="predicted"/>
<evidence type="ECO:0000256" key="5">
    <source>
        <dbReference type="ARBA" id="ARBA00022989"/>
    </source>
</evidence>
<sequence>MESLISPLLATLLLAATSYHSLFLGTVLGFSCSAVLVSVTEFPESMAPGNTKFFHRFTGGVQAFWARPELRSLMALNLVVAATTAMVIVNTVVLVQGGLGRSQTHSALLLGAYGAGSMMVALTVPGLLDRFPDRRVMLCGAGCLPLLLLAASGTIHWGRGTSQWIALMATWLLIGAAIATILTPSSRLLRRNSTEQNRPGIFAAQFSLSHACFLITYPLAGATGAVLGLAETALVLVTIGLLGSVLAVFSWRSGIEPCTLDASMGIS</sequence>
<dbReference type="Pfam" id="PF07690">
    <property type="entry name" value="MFS_1"/>
    <property type="match status" value="1"/>
</dbReference>
<dbReference type="GO" id="GO:0005886">
    <property type="term" value="C:plasma membrane"/>
    <property type="evidence" value="ECO:0007669"/>
    <property type="project" value="UniProtKB-SubCell"/>
</dbReference>
<dbReference type="Proteomes" id="UP001060018">
    <property type="component" value="Chromosome"/>
</dbReference>
<keyword evidence="5 7" id="KW-1133">Transmembrane helix</keyword>
<evidence type="ECO:0000256" key="2">
    <source>
        <dbReference type="ARBA" id="ARBA00022448"/>
    </source>
</evidence>
<feature type="transmembrane region" description="Helical" evidence="7">
    <location>
        <begin position="107"/>
        <end position="128"/>
    </location>
</feature>
<keyword evidence="4 7" id="KW-0812">Transmembrane</keyword>
<evidence type="ECO:0000256" key="4">
    <source>
        <dbReference type="ARBA" id="ARBA00022692"/>
    </source>
</evidence>
<feature type="transmembrane region" description="Helical" evidence="7">
    <location>
        <begin position="232"/>
        <end position="251"/>
    </location>
</feature>
<dbReference type="InterPro" id="IPR011701">
    <property type="entry name" value="MFS"/>
</dbReference>
<dbReference type="SUPFAM" id="SSF103473">
    <property type="entry name" value="MFS general substrate transporter"/>
    <property type="match status" value="1"/>
</dbReference>
<evidence type="ECO:0000256" key="7">
    <source>
        <dbReference type="SAM" id="Phobius"/>
    </source>
</evidence>
<gene>
    <name evidence="8" type="ORF">NUH22_15475</name>
</gene>
<dbReference type="AlphaFoldDB" id="A0AA95BRL9"/>
<dbReference type="InterPro" id="IPR036259">
    <property type="entry name" value="MFS_trans_sf"/>
</dbReference>
<evidence type="ECO:0000256" key="3">
    <source>
        <dbReference type="ARBA" id="ARBA00022475"/>
    </source>
</evidence>
<dbReference type="Gene3D" id="1.20.1250.20">
    <property type="entry name" value="MFS general substrate transporter like domains"/>
    <property type="match status" value="1"/>
</dbReference>
<evidence type="ECO:0000313" key="8">
    <source>
        <dbReference type="EMBL" id="UUX58677.1"/>
    </source>
</evidence>
<accession>A0AA95BRL9</accession>
<feature type="transmembrane region" description="Helical" evidence="7">
    <location>
        <begin position="164"/>
        <end position="182"/>
    </location>
</feature>
<feature type="transmembrane region" description="Helical" evidence="7">
    <location>
        <begin position="202"/>
        <end position="220"/>
    </location>
</feature>
<dbReference type="GO" id="GO:0022857">
    <property type="term" value="F:transmembrane transporter activity"/>
    <property type="evidence" value="ECO:0007669"/>
    <property type="project" value="InterPro"/>
</dbReference>
<keyword evidence="2" id="KW-0813">Transport</keyword>
<feature type="transmembrane region" description="Helical" evidence="7">
    <location>
        <begin position="74"/>
        <end position="95"/>
    </location>
</feature>
<comment type="subcellular location">
    <subcellularLocation>
        <location evidence="1">Cell membrane</location>
        <topology evidence="1">Multi-pass membrane protein</topology>
    </subcellularLocation>
</comment>
<keyword evidence="6 7" id="KW-0472">Membrane</keyword>
<name>A0AA95BRL9_9MICC</name>
<keyword evidence="3" id="KW-1003">Cell membrane</keyword>
<reference evidence="8" key="1">
    <citation type="journal article" date="2022" name="Pest Manag. Sci.">
        <title>Glutamicibacter halophytocola-mediated host fitness of potato tuber moth on Solanaceae crops.</title>
        <authorList>
            <person name="Wang W."/>
            <person name="Xiao G."/>
            <person name="Du G."/>
            <person name="Chang L."/>
            <person name="Yang Y."/>
            <person name="Ye J."/>
            <person name="Chen B."/>
        </authorList>
    </citation>
    <scope>NUCLEOTIDE SEQUENCE</scope>
    <source>
        <strain evidence="8">S2</strain>
    </source>
</reference>
<organism evidence="8 9">
    <name type="scientific">Glutamicibacter halophytocola</name>
    <dbReference type="NCBI Taxonomy" id="1933880"/>
    <lineage>
        <taxon>Bacteria</taxon>
        <taxon>Bacillati</taxon>
        <taxon>Actinomycetota</taxon>
        <taxon>Actinomycetes</taxon>
        <taxon>Micrococcales</taxon>
        <taxon>Micrococcaceae</taxon>
        <taxon>Glutamicibacter</taxon>
    </lineage>
</organism>
<protein>
    <submittedName>
        <fullName evidence="8">MFS transporter</fullName>
    </submittedName>
</protein>
<feature type="transmembrane region" description="Helical" evidence="7">
    <location>
        <begin position="134"/>
        <end position="152"/>
    </location>
</feature>
<evidence type="ECO:0000256" key="6">
    <source>
        <dbReference type="ARBA" id="ARBA00023136"/>
    </source>
</evidence>
<dbReference type="EMBL" id="CP102487">
    <property type="protein sequence ID" value="UUX58677.1"/>
    <property type="molecule type" value="Genomic_DNA"/>
</dbReference>
<dbReference type="PANTHER" id="PTHR43266:SF2">
    <property type="entry name" value="MAJOR FACILITATOR SUPERFAMILY (MFS) PROFILE DOMAIN-CONTAINING PROTEIN"/>
    <property type="match status" value="1"/>
</dbReference>